<dbReference type="EMBL" id="JACVFC010000006">
    <property type="protein sequence ID" value="MBC9934826.1"/>
    <property type="molecule type" value="Genomic_DNA"/>
</dbReference>
<dbReference type="RefSeq" id="WP_188091910.1">
    <property type="nucleotide sequence ID" value="NZ_JACVFC010000006.1"/>
</dbReference>
<name>A0ABR7TZ08_9BACT</name>
<reference evidence="1 2" key="1">
    <citation type="submission" date="2020-09" db="EMBL/GenBank/DDBJ databases">
        <title>Genome sequences of type strains of Chitinophaga qingshengii and Chitinophaga varians.</title>
        <authorList>
            <person name="Kittiwongwattana C."/>
        </authorList>
    </citation>
    <scope>NUCLEOTIDE SEQUENCE [LARGE SCALE GENOMIC DNA]</scope>
    <source>
        <strain evidence="1 2">JCM 30026</strain>
    </source>
</reference>
<accession>A0ABR7TZ08</accession>
<organism evidence="1 2">
    <name type="scientific">Chitinophaga qingshengii</name>
    <dbReference type="NCBI Taxonomy" id="1569794"/>
    <lineage>
        <taxon>Bacteria</taxon>
        <taxon>Pseudomonadati</taxon>
        <taxon>Bacteroidota</taxon>
        <taxon>Chitinophagia</taxon>
        <taxon>Chitinophagales</taxon>
        <taxon>Chitinophagaceae</taxon>
        <taxon>Chitinophaga</taxon>
    </lineage>
</organism>
<proteinExistence type="predicted"/>
<dbReference type="Proteomes" id="UP000659124">
    <property type="component" value="Unassembled WGS sequence"/>
</dbReference>
<protein>
    <recommendedName>
        <fullName evidence="3">Lipoprotein</fullName>
    </recommendedName>
</protein>
<keyword evidence="2" id="KW-1185">Reference proteome</keyword>
<comment type="caution">
    <text evidence="1">The sequence shown here is derived from an EMBL/GenBank/DDBJ whole genome shotgun (WGS) entry which is preliminary data.</text>
</comment>
<evidence type="ECO:0008006" key="3">
    <source>
        <dbReference type="Google" id="ProtNLM"/>
    </source>
</evidence>
<evidence type="ECO:0000313" key="1">
    <source>
        <dbReference type="EMBL" id="MBC9934826.1"/>
    </source>
</evidence>
<sequence length="205" mass="23380">MQRVFLSLLMLCATACHHPTTEDEPTAVPAPSEIALTSLEEEDSVQKTHEDIDWKEIEALPFSKALIDNKVPLHTTLPRFKAVLGEADSLVKPNMDYLCGTQFDDEFQYFYKDGSRYELHNDTLLCSEFRLTPEHSIVYKGITFSQATTWADMKKHFPRAVQQAENGGYTDMITLRDADVEDSDSSIHCYFEDGKLVRIVYFVPC</sequence>
<gene>
    <name evidence="1" type="ORF">ICL07_30895</name>
</gene>
<evidence type="ECO:0000313" key="2">
    <source>
        <dbReference type="Proteomes" id="UP000659124"/>
    </source>
</evidence>